<accession>A0A183SEM1</accession>
<evidence type="ECO:0000313" key="4">
    <source>
        <dbReference type="Proteomes" id="UP000275846"/>
    </source>
</evidence>
<keyword evidence="1" id="KW-0143">Chaperone</keyword>
<evidence type="ECO:0000313" key="3">
    <source>
        <dbReference type="EMBL" id="VDL89054.1"/>
    </source>
</evidence>
<proteinExistence type="predicted"/>
<feature type="domain" description="Chaperone DnaJ C-terminal" evidence="2">
    <location>
        <begin position="16"/>
        <end position="138"/>
    </location>
</feature>
<dbReference type="InterPro" id="IPR002939">
    <property type="entry name" value="DnaJ_C"/>
</dbReference>
<dbReference type="EMBL" id="UYSU01032309">
    <property type="protein sequence ID" value="VDL89054.1"/>
    <property type="molecule type" value="Genomic_DNA"/>
</dbReference>
<sequence>MNDTRGRKAWRKASDIEHHVFVSLEDLLVGCHKKMKIQRRKLVRPVSTSGRGPAHSTTEERLLSFDIPAGTKIGTKIRFTEEGNQLPGQIPADVVFVVQDQPHPLFLREGNHLHTQVTIGLRLALLGGEVKASTILNGSLSEPL</sequence>
<evidence type="ECO:0000256" key="1">
    <source>
        <dbReference type="ARBA" id="ARBA00023186"/>
    </source>
</evidence>
<dbReference type="Proteomes" id="UP000275846">
    <property type="component" value="Unassembled WGS sequence"/>
</dbReference>
<dbReference type="GO" id="GO:0005829">
    <property type="term" value="C:cytosol"/>
    <property type="evidence" value="ECO:0007669"/>
    <property type="project" value="TreeGrafter"/>
</dbReference>
<dbReference type="WBParaSite" id="SSLN_0000275601-mRNA-1">
    <property type="protein sequence ID" value="SSLN_0000275601-mRNA-1"/>
    <property type="gene ID" value="SSLN_0000275601"/>
</dbReference>
<dbReference type="Gene3D" id="2.60.260.20">
    <property type="entry name" value="Urease metallochaperone UreE, N-terminal domain"/>
    <property type="match status" value="2"/>
</dbReference>
<reference evidence="3 4" key="2">
    <citation type="submission" date="2018-11" db="EMBL/GenBank/DDBJ databases">
        <authorList>
            <consortium name="Pathogen Informatics"/>
        </authorList>
    </citation>
    <scope>NUCLEOTIDE SEQUENCE [LARGE SCALE GENOMIC DNA]</scope>
    <source>
        <strain evidence="3 4">NST_G2</strain>
    </source>
</reference>
<organism evidence="5">
    <name type="scientific">Schistocephalus solidus</name>
    <name type="common">Tapeworm</name>
    <dbReference type="NCBI Taxonomy" id="70667"/>
    <lineage>
        <taxon>Eukaryota</taxon>
        <taxon>Metazoa</taxon>
        <taxon>Spiralia</taxon>
        <taxon>Lophotrochozoa</taxon>
        <taxon>Platyhelminthes</taxon>
        <taxon>Cestoda</taxon>
        <taxon>Eucestoda</taxon>
        <taxon>Diphyllobothriidea</taxon>
        <taxon>Diphyllobothriidae</taxon>
        <taxon>Schistocephalus</taxon>
    </lineage>
</organism>
<dbReference type="OrthoDB" id="550424at2759"/>
<dbReference type="CDD" id="cd10747">
    <property type="entry name" value="DnaJ_C"/>
    <property type="match status" value="1"/>
</dbReference>
<keyword evidence="4" id="KW-1185">Reference proteome</keyword>
<name>A0A183SEM1_SCHSO</name>
<dbReference type="GO" id="GO:0006457">
    <property type="term" value="P:protein folding"/>
    <property type="evidence" value="ECO:0007669"/>
    <property type="project" value="InterPro"/>
</dbReference>
<evidence type="ECO:0000313" key="5">
    <source>
        <dbReference type="WBParaSite" id="SSLN_0000275601-mRNA-1"/>
    </source>
</evidence>
<gene>
    <name evidence="3" type="ORF">SSLN_LOCUS2669</name>
</gene>
<dbReference type="InterPro" id="IPR008971">
    <property type="entry name" value="HSP40/DnaJ_pept-bd"/>
</dbReference>
<dbReference type="STRING" id="70667.A0A183SEM1"/>
<dbReference type="SUPFAM" id="SSF49493">
    <property type="entry name" value="HSP40/DnaJ peptide-binding domain"/>
    <property type="match status" value="1"/>
</dbReference>
<reference evidence="5" key="1">
    <citation type="submission" date="2016-06" db="UniProtKB">
        <authorList>
            <consortium name="WormBaseParasite"/>
        </authorList>
    </citation>
    <scope>IDENTIFICATION</scope>
</reference>
<dbReference type="FunFam" id="2.60.260.20:FF:000002">
    <property type="entry name" value="Dnaj homolog subfamily b member"/>
    <property type="match status" value="1"/>
</dbReference>
<dbReference type="GO" id="GO:0051087">
    <property type="term" value="F:protein-folding chaperone binding"/>
    <property type="evidence" value="ECO:0007669"/>
    <property type="project" value="TreeGrafter"/>
</dbReference>
<dbReference type="Pfam" id="PF01556">
    <property type="entry name" value="DnaJ_C"/>
    <property type="match status" value="1"/>
</dbReference>
<dbReference type="GO" id="GO:0051082">
    <property type="term" value="F:unfolded protein binding"/>
    <property type="evidence" value="ECO:0007669"/>
    <property type="project" value="InterPro"/>
</dbReference>
<evidence type="ECO:0000259" key="2">
    <source>
        <dbReference type="Pfam" id="PF01556"/>
    </source>
</evidence>
<dbReference type="PANTHER" id="PTHR24078:SF553">
    <property type="entry name" value="DNAJ HOMOLOG SUBFAMILY B MEMBER 5"/>
    <property type="match status" value="1"/>
</dbReference>
<dbReference type="PANTHER" id="PTHR24078">
    <property type="entry name" value="DNAJ HOMOLOG SUBFAMILY C MEMBER"/>
    <property type="match status" value="1"/>
</dbReference>
<protein>
    <submittedName>
        <fullName evidence="5">DnaJ_C domain-containing protein</fullName>
    </submittedName>
</protein>
<dbReference type="AlphaFoldDB" id="A0A183SEM1"/>
<dbReference type="InterPro" id="IPR051339">
    <property type="entry name" value="DnaJ_subfamily_B"/>
</dbReference>